<feature type="region of interest" description="Disordered" evidence="1">
    <location>
        <begin position="1"/>
        <end position="51"/>
    </location>
</feature>
<proteinExistence type="predicted"/>
<dbReference type="AlphaFoldDB" id="A0A2L2TVE1"/>
<feature type="compositionally biased region" description="Low complexity" evidence="1">
    <location>
        <begin position="19"/>
        <end position="29"/>
    </location>
</feature>
<dbReference type="RefSeq" id="XP_025594385.1">
    <property type="nucleotide sequence ID" value="XM_025725825.1"/>
</dbReference>
<reference evidence="3" key="1">
    <citation type="submission" date="2014-10" db="EMBL/GenBank/DDBJ databases">
        <authorList>
            <person name="King R."/>
        </authorList>
    </citation>
    <scope>NUCLEOTIDE SEQUENCE [LARGE SCALE GENOMIC DNA]</scope>
    <source>
        <strain evidence="3">A3/5</strain>
    </source>
</reference>
<evidence type="ECO:0000313" key="3">
    <source>
        <dbReference type="Proteomes" id="UP000245910"/>
    </source>
</evidence>
<keyword evidence="3" id="KW-1185">Reference proteome</keyword>
<dbReference type="OrthoDB" id="5086684at2759"/>
<sequence>MTEQSDKVQDPVESHESSADSAADTATDSQPDSPTLGWANAPPPDQAANEPRNLSHNQYRVEIYDFQCLSFTFVKPTTHQQYRYENRITDIKKERLERELFEVRRVLRSFSVSEEEFQAALAEYANIKHDILKLELQFACVKRAWRFVLDERERLMRLGDSE</sequence>
<dbReference type="GeneID" id="37262386"/>
<feature type="compositionally biased region" description="Basic and acidic residues" evidence="1">
    <location>
        <begin position="1"/>
        <end position="18"/>
    </location>
</feature>
<dbReference type="EMBL" id="LN649231">
    <property type="protein sequence ID" value="CEI70671.1"/>
    <property type="molecule type" value="Genomic_DNA"/>
</dbReference>
<evidence type="ECO:0000313" key="2">
    <source>
        <dbReference type="EMBL" id="CEI70671.1"/>
    </source>
</evidence>
<dbReference type="Proteomes" id="UP000245910">
    <property type="component" value="Chromosome III"/>
</dbReference>
<protein>
    <submittedName>
        <fullName evidence="2">Uncharacterized protein</fullName>
    </submittedName>
</protein>
<dbReference type="KEGG" id="fvn:FVRRES_10748"/>
<name>A0A2L2TVE1_9HYPO</name>
<organism evidence="2 3">
    <name type="scientific">Fusarium venenatum</name>
    <dbReference type="NCBI Taxonomy" id="56646"/>
    <lineage>
        <taxon>Eukaryota</taxon>
        <taxon>Fungi</taxon>
        <taxon>Dikarya</taxon>
        <taxon>Ascomycota</taxon>
        <taxon>Pezizomycotina</taxon>
        <taxon>Sordariomycetes</taxon>
        <taxon>Hypocreomycetidae</taxon>
        <taxon>Hypocreales</taxon>
        <taxon>Nectriaceae</taxon>
        <taxon>Fusarium</taxon>
    </lineage>
</organism>
<accession>A0A2L2TVE1</accession>
<evidence type="ECO:0000256" key="1">
    <source>
        <dbReference type="SAM" id="MobiDB-lite"/>
    </source>
</evidence>